<dbReference type="AlphaFoldDB" id="A0A938Y6H5"/>
<evidence type="ECO:0000256" key="5">
    <source>
        <dbReference type="ARBA" id="ARBA00022692"/>
    </source>
</evidence>
<evidence type="ECO:0000256" key="8">
    <source>
        <dbReference type="SAM" id="Phobius"/>
    </source>
</evidence>
<keyword evidence="5 8" id="KW-0812">Transmembrane</keyword>
<dbReference type="SUPFAM" id="SSF81345">
    <property type="entry name" value="ABC transporter involved in vitamin B12 uptake, BtuC"/>
    <property type="match status" value="1"/>
</dbReference>
<feature type="transmembrane region" description="Helical" evidence="8">
    <location>
        <begin position="21"/>
        <end position="40"/>
    </location>
</feature>
<comment type="caution">
    <text evidence="9">The sequence shown here is derived from an EMBL/GenBank/DDBJ whole genome shotgun (WGS) entry which is preliminary data.</text>
</comment>
<keyword evidence="4" id="KW-1003">Cell membrane</keyword>
<dbReference type="Gene3D" id="1.10.3470.10">
    <property type="entry name" value="ABC transporter involved in vitamin B12 uptake, BtuC"/>
    <property type="match status" value="1"/>
</dbReference>
<dbReference type="Proteomes" id="UP000717624">
    <property type="component" value="Unassembled WGS sequence"/>
</dbReference>
<evidence type="ECO:0000256" key="2">
    <source>
        <dbReference type="ARBA" id="ARBA00007935"/>
    </source>
</evidence>
<dbReference type="GO" id="GO:0033214">
    <property type="term" value="P:siderophore-iron import into cell"/>
    <property type="evidence" value="ECO:0007669"/>
    <property type="project" value="TreeGrafter"/>
</dbReference>
<evidence type="ECO:0000313" key="10">
    <source>
        <dbReference type="Proteomes" id="UP000717624"/>
    </source>
</evidence>
<dbReference type="GO" id="GO:0005886">
    <property type="term" value="C:plasma membrane"/>
    <property type="evidence" value="ECO:0007669"/>
    <property type="project" value="UniProtKB-SubCell"/>
</dbReference>
<protein>
    <submittedName>
        <fullName evidence="9">Iron complex transport system permease protein</fullName>
    </submittedName>
</protein>
<dbReference type="InterPro" id="IPR000522">
    <property type="entry name" value="ABC_transptr_permease_BtuC"/>
</dbReference>
<feature type="transmembrane region" description="Helical" evidence="8">
    <location>
        <begin position="208"/>
        <end position="230"/>
    </location>
</feature>
<feature type="transmembrane region" description="Helical" evidence="8">
    <location>
        <begin position="290"/>
        <end position="312"/>
    </location>
</feature>
<evidence type="ECO:0000256" key="1">
    <source>
        <dbReference type="ARBA" id="ARBA00004651"/>
    </source>
</evidence>
<dbReference type="InterPro" id="IPR037294">
    <property type="entry name" value="ABC_BtuC-like"/>
</dbReference>
<feature type="transmembrane region" description="Helical" evidence="8">
    <location>
        <begin position="107"/>
        <end position="125"/>
    </location>
</feature>
<feature type="transmembrane region" description="Helical" evidence="8">
    <location>
        <begin position="163"/>
        <end position="188"/>
    </location>
</feature>
<keyword evidence="6 8" id="KW-1133">Transmembrane helix</keyword>
<evidence type="ECO:0000256" key="4">
    <source>
        <dbReference type="ARBA" id="ARBA00022475"/>
    </source>
</evidence>
<evidence type="ECO:0000313" key="9">
    <source>
        <dbReference type="EMBL" id="MBM7592135.1"/>
    </source>
</evidence>
<dbReference type="RefSeq" id="WP_204519809.1">
    <property type="nucleotide sequence ID" value="NZ_BAABIN010000018.1"/>
</dbReference>
<reference evidence="9" key="1">
    <citation type="submission" date="2021-01" db="EMBL/GenBank/DDBJ databases">
        <title>Genomic Encyclopedia of Type Strains, Phase IV (KMG-IV): sequencing the most valuable type-strain genomes for metagenomic binning, comparative biology and taxonomic classification.</title>
        <authorList>
            <person name="Goeker M."/>
        </authorList>
    </citation>
    <scope>NUCLEOTIDE SEQUENCE</scope>
    <source>
        <strain evidence="9">DSM 25523</strain>
    </source>
</reference>
<dbReference type="CDD" id="cd06550">
    <property type="entry name" value="TM_ABC_iron-siderophores_like"/>
    <property type="match status" value="1"/>
</dbReference>
<accession>A0A938Y6H5</accession>
<dbReference type="EMBL" id="JAFBEB010000020">
    <property type="protein sequence ID" value="MBM7592135.1"/>
    <property type="molecule type" value="Genomic_DNA"/>
</dbReference>
<feature type="transmembrane region" description="Helical" evidence="8">
    <location>
        <begin position="251"/>
        <end position="278"/>
    </location>
</feature>
<evidence type="ECO:0000256" key="7">
    <source>
        <dbReference type="ARBA" id="ARBA00023136"/>
    </source>
</evidence>
<keyword evidence="10" id="KW-1185">Reference proteome</keyword>
<name>A0A938Y6H5_9BACL</name>
<feature type="transmembrane region" description="Helical" evidence="8">
    <location>
        <begin position="319"/>
        <end position="340"/>
    </location>
</feature>
<proteinExistence type="inferred from homology"/>
<keyword evidence="3" id="KW-0813">Transport</keyword>
<evidence type="ECO:0000256" key="3">
    <source>
        <dbReference type="ARBA" id="ARBA00022448"/>
    </source>
</evidence>
<feature type="transmembrane region" description="Helical" evidence="8">
    <location>
        <begin position="131"/>
        <end position="151"/>
    </location>
</feature>
<dbReference type="PANTHER" id="PTHR30472:SF24">
    <property type="entry name" value="FERRIC ENTEROBACTIN TRANSPORT SYSTEM PERMEASE PROTEIN FEPG"/>
    <property type="match status" value="1"/>
</dbReference>
<feature type="transmembrane region" description="Helical" evidence="8">
    <location>
        <begin position="77"/>
        <end position="98"/>
    </location>
</feature>
<dbReference type="GO" id="GO:0022857">
    <property type="term" value="F:transmembrane transporter activity"/>
    <property type="evidence" value="ECO:0007669"/>
    <property type="project" value="InterPro"/>
</dbReference>
<organism evidence="9 10">
    <name type="scientific">Brevibacillus fulvus</name>
    <dbReference type="NCBI Taxonomy" id="1125967"/>
    <lineage>
        <taxon>Bacteria</taxon>
        <taxon>Bacillati</taxon>
        <taxon>Bacillota</taxon>
        <taxon>Bacilli</taxon>
        <taxon>Bacillales</taxon>
        <taxon>Paenibacillaceae</taxon>
        <taxon>Brevibacillus</taxon>
    </lineage>
</organism>
<comment type="similarity">
    <text evidence="2">Belongs to the binding-protein-dependent transport system permease family. FecCD subfamily.</text>
</comment>
<comment type="subcellular location">
    <subcellularLocation>
        <location evidence="1">Cell membrane</location>
        <topology evidence="1">Multi-pass membrane protein</topology>
    </subcellularLocation>
</comment>
<keyword evidence="7 8" id="KW-0472">Membrane</keyword>
<evidence type="ECO:0000256" key="6">
    <source>
        <dbReference type="ARBA" id="ARBA00022989"/>
    </source>
</evidence>
<gene>
    <name evidence="9" type="ORF">JOD01_003791</name>
</gene>
<dbReference type="Pfam" id="PF01032">
    <property type="entry name" value="FecCD"/>
    <property type="match status" value="1"/>
</dbReference>
<sequence>MKANYSVRSRKFAVSLLISRRAFWTTVFFALITIALAIVSTGMGEMKISPAEVLKALLGIGSPQSALVITTLRLPRILVALLVGGAFGAAGAIMQAIVRNPLASPDILGVTGGASVTAVAFITIFQSASIFLLPFAAFAGAILIAFVLYLFGWKRGLGSFRLVMIGIGLKALTGALVTIFIVLAPQILTSKAMIWLTGSIYGTSWTDVSLILPWFLILLALASICARHANILQLGEEIALGVGSRLSRNQLCLMLICVGLTGAAVAIGGAIGFVALLAPHIARQLVGPSFGSILPVSVIAGSFIVLGGDLIARTAFAPLDVPVGAITSAIGAPFFIYLLYKNRGR</sequence>
<dbReference type="FunFam" id="1.10.3470.10:FF:000001">
    <property type="entry name" value="Vitamin B12 ABC transporter permease BtuC"/>
    <property type="match status" value="1"/>
</dbReference>
<dbReference type="PANTHER" id="PTHR30472">
    <property type="entry name" value="FERRIC ENTEROBACTIN TRANSPORT SYSTEM PERMEASE PROTEIN"/>
    <property type="match status" value="1"/>
</dbReference>